<dbReference type="EMBL" id="JXOJ01000002">
    <property type="protein sequence ID" value="KLK88061.1"/>
    <property type="molecule type" value="Genomic_DNA"/>
</dbReference>
<evidence type="ECO:0000313" key="2">
    <source>
        <dbReference type="Proteomes" id="UP000035301"/>
    </source>
</evidence>
<dbReference type="PATRIC" id="fig|1550566.3.peg.652"/>
<dbReference type="GO" id="GO:0005524">
    <property type="term" value="F:ATP binding"/>
    <property type="evidence" value="ECO:0007669"/>
    <property type="project" value="InterPro"/>
</dbReference>
<evidence type="ECO:0000313" key="1">
    <source>
        <dbReference type="EMBL" id="KLK88061.1"/>
    </source>
</evidence>
<accession>A0A0H1QZL7</accession>
<dbReference type="InterPro" id="IPR036565">
    <property type="entry name" value="Mur-like_cat_sf"/>
</dbReference>
<gene>
    <name evidence="1" type="ORF">SZ63_03040</name>
</gene>
<dbReference type="RefSeq" id="WP_048181002.1">
    <property type="nucleotide sequence ID" value="NZ_JXOJ01000002.1"/>
</dbReference>
<keyword evidence="2" id="KW-1185">Reference proteome</keyword>
<dbReference type="NCBIfam" id="NF033197">
    <property type="entry name" value="F430_CfbE"/>
    <property type="match status" value="1"/>
</dbReference>
<dbReference type="AlphaFoldDB" id="A0A0H1QZL7"/>
<sequence length="385" mass="40429">MRILVLDTIHGGAELAGALRGAGHQVDEVDVYRGQAGISIEEALVRTYDLVTAPVHLDPDHPLLRRHGPAVSHHEAVKRILDSGRLPHPFVEITGTRGKTTTAHALATLLPGPGVLHTSTGTYRYPERELLWKKSITPASLIPAALEAVRIGGWLVAEESLGVTAAGDVAVLTSPEDYPVAAGKKRAVAEKCRLLSRAKTVVLPPGIDLPGAVAVDGVVSFEGQTCRYAGNGIAGSFENPLCTLPGYRTPLSLAAATVCVLGIDPSPLGRFTALPGRMAARWEGDILIVDNANSGTNMATTVEAARYARELSGGAPLTLVIGEEARAICEGFSRNEVLRTVSTVAPAETIYVGEGHPAATLESGLDAARKITPEGAIVLAVKTWR</sequence>
<dbReference type="Proteomes" id="UP000035301">
    <property type="component" value="Unassembled WGS sequence"/>
</dbReference>
<dbReference type="OrthoDB" id="52890at2157"/>
<proteinExistence type="predicted"/>
<dbReference type="Gene3D" id="3.40.1190.10">
    <property type="entry name" value="Mur-like, catalytic domain"/>
    <property type="match status" value="1"/>
</dbReference>
<name>A0A0H1QZL7_9EURY</name>
<protein>
    <recommendedName>
        <fullName evidence="3">Coenzyme F430 synthase</fullName>
    </recommendedName>
</protein>
<reference evidence="1 2" key="1">
    <citation type="journal article" date="2015" name="Int. J. Syst. Evol. Microbiol.">
        <title>Methanoculleus sediminis sp. nov., a methanogen from sediments near a submarine mud volcano.</title>
        <authorList>
            <person name="Chen S.C."/>
            <person name="Chen M.F."/>
            <person name="Lai M.C."/>
            <person name="Weng C.Y."/>
            <person name="Wu S.Y."/>
            <person name="Lin S."/>
            <person name="Yang T.F."/>
            <person name="Chen P.C."/>
        </authorList>
    </citation>
    <scope>NUCLEOTIDE SEQUENCE [LARGE SCALE GENOMIC DNA]</scope>
    <source>
        <strain evidence="1 2">S3Fa</strain>
    </source>
</reference>
<comment type="caution">
    <text evidence="1">The sequence shown here is derived from an EMBL/GenBank/DDBJ whole genome shotgun (WGS) entry which is preliminary data.</text>
</comment>
<evidence type="ECO:0008006" key="3">
    <source>
        <dbReference type="Google" id="ProtNLM"/>
    </source>
</evidence>
<dbReference type="STRING" id="1550566.SZ63_03040"/>
<dbReference type="SUPFAM" id="SSF53623">
    <property type="entry name" value="MurD-like peptide ligases, catalytic domain"/>
    <property type="match status" value="1"/>
</dbReference>
<organism evidence="1 2">
    <name type="scientific">Methanoculleus sediminis</name>
    <dbReference type="NCBI Taxonomy" id="1550566"/>
    <lineage>
        <taxon>Archaea</taxon>
        <taxon>Methanobacteriati</taxon>
        <taxon>Methanobacteriota</taxon>
        <taxon>Stenosarchaea group</taxon>
        <taxon>Methanomicrobia</taxon>
        <taxon>Methanomicrobiales</taxon>
        <taxon>Methanomicrobiaceae</taxon>
        <taxon>Methanoculleus</taxon>
    </lineage>
</organism>